<dbReference type="PANTHER" id="PTHR10177">
    <property type="entry name" value="CYCLINS"/>
    <property type="match status" value="1"/>
</dbReference>
<keyword evidence="5" id="KW-1185">Reference proteome</keyword>
<feature type="region of interest" description="Disordered" evidence="2">
    <location>
        <begin position="199"/>
        <end position="268"/>
    </location>
</feature>
<evidence type="ECO:0000259" key="3">
    <source>
        <dbReference type="SMART" id="SM00385"/>
    </source>
</evidence>
<dbReference type="AlphaFoldDB" id="A0AA38MJG6"/>
<dbReference type="Pfam" id="PF00134">
    <property type="entry name" value="Cyclin_N"/>
    <property type="match status" value="1"/>
</dbReference>
<dbReference type="FunFam" id="1.10.472.10:FF:000003">
    <property type="entry name" value="G1/S-specific cyclin-D2"/>
    <property type="match status" value="1"/>
</dbReference>
<evidence type="ECO:0000256" key="2">
    <source>
        <dbReference type="SAM" id="MobiDB-lite"/>
    </source>
</evidence>
<evidence type="ECO:0000313" key="5">
    <source>
        <dbReference type="Proteomes" id="UP001168821"/>
    </source>
</evidence>
<feature type="compositionally biased region" description="Basic and acidic residues" evidence="2">
    <location>
        <begin position="217"/>
        <end position="227"/>
    </location>
</feature>
<evidence type="ECO:0000256" key="1">
    <source>
        <dbReference type="RuleBase" id="RU000383"/>
    </source>
</evidence>
<name>A0AA38MJG6_9CUCU</name>
<dbReference type="InterPro" id="IPR036915">
    <property type="entry name" value="Cyclin-like_sf"/>
</dbReference>
<sequence length="362" mass="40637">MDLHCCETTEKEITACVDKTLLEDRILKKMLESENRCVPNCNVRFCQREVTESMTEIVGGWMMEVCEEQRCQDDVFLLSMNYLYRFLAITNIKKNQLQLLGAACMLVASKLRESRPLSAETLVFYTDHSITVGMLTSWELLVLSKLKWDIVAIVPVDFLPHLLIRLDFERVGLKHDLVKKHAKILITLCAKDSRSVRRAPNVAPGAKSRAISAAEPRSGRLSRDSRSRPPASEARPQSAHVGPPTPTSAVMAGHEGRRQGTAISNRREAKARYPWENSKRICCFEHSSIFDARGLQNMELNSDTESCCLSDGGVVEMLFQGHGLPCETKPVAASVFLLPEYCTRTMAVLALHTIHAFRKTMT</sequence>
<evidence type="ECO:0000313" key="4">
    <source>
        <dbReference type="EMBL" id="KAJ3658446.1"/>
    </source>
</evidence>
<keyword evidence="1" id="KW-0195">Cyclin</keyword>
<comment type="similarity">
    <text evidence="1">Belongs to the cyclin family.</text>
</comment>
<dbReference type="InterPro" id="IPR006671">
    <property type="entry name" value="Cyclin_N"/>
</dbReference>
<dbReference type="Proteomes" id="UP001168821">
    <property type="component" value="Unassembled WGS sequence"/>
</dbReference>
<dbReference type="SUPFAM" id="SSF47954">
    <property type="entry name" value="Cyclin-like"/>
    <property type="match status" value="1"/>
</dbReference>
<gene>
    <name evidence="4" type="ORF">Zmor_010181</name>
</gene>
<dbReference type="Gene3D" id="1.10.472.10">
    <property type="entry name" value="Cyclin-like"/>
    <property type="match status" value="2"/>
</dbReference>
<reference evidence="4" key="1">
    <citation type="journal article" date="2023" name="G3 (Bethesda)">
        <title>Whole genome assemblies of Zophobas morio and Tenebrio molitor.</title>
        <authorList>
            <person name="Kaur S."/>
            <person name="Stinson S.A."/>
            <person name="diCenzo G.C."/>
        </authorList>
    </citation>
    <scope>NUCLEOTIDE SEQUENCE</scope>
    <source>
        <strain evidence="4">QUZm001</strain>
    </source>
</reference>
<feature type="domain" description="Cyclin-like" evidence="3">
    <location>
        <begin position="60"/>
        <end position="144"/>
    </location>
</feature>
<dbReference type="SMART" id="SM00385">
    <property type="entry name" value="CYCLIN"/>
    <property type="match status" value="1"/>
</dbReference>
<proteinExistence type="inferred from homology"/>
<feature type="compositionally biased region" description="Low complexity" evidence="2">
    <location>
        <begin position="228"/>
        <end position="239"/>
    </location>
</feature>
<dbReference type="EMBL" id="JALNTZ010000003">
    <property type="protein sequence ID" value="KAJ3658446.1"/>
    <property type="molecule type" value="Genomic_DNA"/>
</dbReference>
<protein>
    <recommendedName>
        <fullName evidence="3">Cyclin-like domain-containing protein</fullName>
    </recommendedName>
</protein>
<dbReference type="InterPro" id="IPR039361">
    <property type="entry name" value="Cyclin"/>
</dbReference>
<accession>A0AA38MJG6</accession>
<organism evidence="4 5">
    <name type="scientific">Zophobas morio</name>
    <dbReference type="NCBI Taxonomy" id="2755281"/>
    <lineage>
        <taxon>Eukaryota</taxon>
        <taxon>Metazoa</taxon>
        <taxon>Ecdysozoa</taxon>
        <taxon>Arthropoda</taxon>
        <taxon>Hexapoda</taxon>
        <taxon>Insecta</taxon>
        <taxon>Pterygota</taxon>
        <taxon>Neoptera</taxon>
        <taxon>Endopterygota</taxon>
        <taxon>Coleoptera</taxon>
        <taxon>Polyphaga</taxon>
        <taxon>Cucujiformia</taxon>
        <taxon>Tenebrionidae</taxon>
        <taxon>Zophobas</taxon>
    </lineage>
</organism>
<dbReference type="InterPro" id="IPR013763">
    <property type="entry name" value="Cyclin-like_dom"/>
</dbReference>
<comment type="caution">
    <text evidence="4">The sequence shown here is derived from an EMBL/GenBank/DDBJ whole genome shotgun (WGS) entry which is preliminary data.</text>
</comment>